<keyword evidence="3" id="KW-1185">Reference proteome</keyword>
<dbReference type="Proteomes" id="UP000022141">
    <property type="component" value="Unassembled WGS sequence"/>
</dbReference>
<reference evidence="2" key="1">
    <citation type="submission" date="2014-02" db="EMBL/GenBank/DDBJ databases">
        <title>Expanding our view of genomic diversity in Candidatus Accumulibacter clades.</title>
        <authorList>
            <person name="Skennerton C.T."/>
            <person name="Barr J.J."/>
            <person name="Slater F.R."/>
            <person name="Bond P.L."/>
            <person name="Tyson G.W."/>
        </authorList>
    </citation>
    <scope>NUCLEOTIDE SEQUENCE [LARGE SCALE GENOMIC DNA]</scope>
</reference>
<evidence type="ECO:0000256" key="1">
    <source>
        <dbReference type="SAM" id="MobiDB-lite"/>
    </source>
</evidence>
<evidence type="ECO:0000313" key="2">
    <source>
        <dbReference type="EMBL" id="EXI90985.1"/>
    </source>
</evidence>
<evidence type="ECO:0008006" key="4">
    <source>
        <dbReference type="Google" id="ProtNLM"/>
    </source>
</evidence>
<protein>
    <recommendedName>
        <fullName evidence="4">DUF2894 domain-containing protein</fullName>
    </recommendedName>
</protein>
<name>A0A011QPL4_ACCRE</name>
<sequence>MADTVRAGKLKASPAFDWPDATVANVTPLIADLAQGAVRRFDPLRFQVIEAMARKALAQRAAVRAILERKALLALSEYRADFLQAQAEAAATVDRLLERFPDASETVRALFASGDFRAVKRLQLRLNREAAPDPAGDRQSALAALTQAIKQASSAAAGRNRRPSLGELLQQQENAVLQSAGLARSQAPARPPATADDQDGEDSGDDNAAWMAASSAMRQLRETLVKRAYDRLASRAISAGPEAPGPLNPQALVIRSLVALRELSPAYLNRFLCYADTLLWLEQAGEGDKAARHGTRSNKYPST</sequence>
<feature type="compositionally biased region" description="Acidic residues" evidence="1">
    <location>
        <begin position="196"/>
        <end position="205"/>
    </location>
</feature>
<feature type="region of interest" description="Disordered" evidence="1">
    <location>
        <begin position="179"/>
        <end position="207"/>
    </location>
</feature>
<gene>
    <name evidence="2" type="ORF">AW11_00326</name>
</gene>
<accession>A0A011QPL4</accession>
<organism evidence="2 3">
    <name type="scientific">Accumulibacter regalis</name>
    <dbReference type="NCBI Taxonomy" id="522306"/>
    <lineage>
        <taxon>Bacteria</taxon>
        <taxon>Pseudomonadati</taxon>
        <taxon>Pseudomonadota</taxon>
        <taxon>Betaproteobacteria</taxon>
        <taxon>Candidatus Accumulibacter</taxon>
    </lineage>
</organism>
<dbReference type="AlphaFoldDB" id="A0A011QPL4"/>
<comment type="caution">
    <text evidence="2">The sequence shown here is derived from an EMBL/GenBank/DDBJ whole genome shotgun (WGS) entry which is preliminary data.</text>
</comment>
<dbReference type="STRING" id="1454004.AW11_00326"/>
<proteinExistence type="predicted"/>
<dbReference type="EMBL" id="JEMY01000003">
    <property type="protein sequence ID" value="EXI90985.1"/>
    <property type="molecule type" value="Genomic_DNA"/>
</dbReference>
<dbReference type="PATRIC" id="fig|1454004.3.peg.337"/>
<dbReference type="Pfam" id="PF11445">
    <property type="entry name" value="DUF2894"/>
    <property type="match status" value="1"/>
</dbReference>
<evidence type="ECO:0000313" key="3">
    <source>
        <dbReference type="Proteomes" id="UP000022141"/>
    </source>
</evidence>
<dbReference type="InterPro" id="IPR021549">
    <property type="entry name" value="DUF2894"/>
</dbReference>
<dbReference type="eggNOG" id="ENOG5031XRK">
    <property type="taxonomic scope" value="Bacteria"/>
</dbReference>